<dbReference type="Pfam" id="PF06804">
    <property type="entry name" value="Lipoprotein_18"/>
    <property type="match status" value="1"/>
</dbReference>
<dbReference type="InterPro" id="IPR010653">
    <property type="entry name" value="NlpB/DapX"/>
</dbReference>
<comment type="caution">
    <text evidence="1">The sequence shown here is derived from an EMBL/GenBank/DDBJ whole genome shotgun (WGS) entry which is preliminary data.</text>
</comment>
<dbReference type="InterPro" id="IPR042268">
    <property type="entry name" value="BamC_C"/>
</dbReference>
<dbReference type="RefSeq" id="WP_303493860.1">
    <property type="nucleotide sequence ID" value="NZ_JAUOPB010000016.1"/>
</dbReference>
<dbReference type="PROSITE" id="PS51257">
    <property type="entry name" value="PROKAR_LIPOPROTEIN"/>
    <property type="match status" value="1"/>
</dbReference>
<protein>
    <submittedName>
        <fullName evidence="1">Outer membrane protein assembly factor BamC</fullName>
    </submittedName>
</protein>
<dbReference type="Gene3D" id="3.30.310.170">
    <property type="entry name" value="Outer membrane protein assembly factor BamC"/>
    <property type="match status" value="1"/>
</dbReference>
<organism evidence="1 2">
    <name type="scientific">Saccharophagus degradans</name>
    <dbReference type="NCBI Taxonomy" id="86304"/>
    <lineage>
        <taxon>Bacteria</taxon>
        <taxon>Pseudomonadati</taxon>
        <taxon>Pseudomonadota</taxon>
        <taxon>Gammaproteobacteria</taxon>
        <taxon>Cellvibrionales</taxon>
        <taxon>Cellvibrionaceae</taxon>
        <taxon>Saccharophagus</taxon>
    </lineage>
</organism>
<dbReference type="Proteomes" id="UP001169760">
    <property type="component" value="Unassembled WGS sequence"/>
</dbReference>
<evidence type="ECO:0000313" key="1">
    <source>
        <dbReference type="EMBL" id="MDO6424623.1"/>
    </source>
</evidence>
<dbReference type="EMBL" id="JAUOPB010000016">
    <property type="protein sequence ID" value="MDO6424623.1"/>
    <property type="molecule type" value="Genomic_DNA"/>
</dbReference>
<dbReference type="AlphaFoldDB" id="A0AAW7XAD5"/>
<sequence length="395" mass="43593">MNVIRCSSVALLSTLALLSGCSSLWGDKGMFRAREKDYVHAGDIQPITLPAGMESAPLDPLHIIPPINSKDEFGDAVDLSEYRVPRPVPLANEDDAVGVKIQKLGGERWIFLNASTAQVWPQTQSFLSEYNVLPLKSVPEKGLIESDWVHFRDDTSTKSRYRILIEKGIHPDTTEIHVLHAQFPVDANIALDESFVWPEQSSSSEREAWLMDELAMVLAESVDNSAASLMGQNVGGNTKAQYARVNGEPVVTLRLPYARAWASVSHATEADGFVEYETNSDLGLVYIGFPYFADDKPGFWGSLAFWGEDKRAPETSRYALTEILAQLSDSKDARAAFASVPGAAFGKELPLAQGYLVALEQKDGLVIVRIRDHRGARIAPEEAKNILRVLRNRLI</sequence>
<proteinExistence type="predicted"/>
<gene>
    <name evidence="1" type="primary">bamC</name>
    <name evidence="1" type="ORF">Q4521_19195</name>
</gene>
<name>A0AAW7XAD5_9GAMM</name>
<accession>A0AAW7XAD5</accession>
<reference evidence="1" key="1">
    <citation type="submission" date="2023-07" db="EMBL/GenBank/DDBJ databases">
        <title>Genome content predicts the carbon catabolic preferences of heterotrophic bacteria.</title>
        <authorList>
            <person name="Gralka M."/>
        </authorList>
    </citation>
    <scope>NUCLEOTIDE SEQUENCE</scope>
    <source>
        <strain evidence="1">I3M17_2</strain>
    </source>
</reference>
<evidence type="ECO:0000313" key="2">
    <source>
        <dbReference type="Proteomes" id="UP001169760"/>
    </source>
</evidence>